<dbReference type="AlphaFoldDB" id="A0A8H5FXE0"/>
<accession>A0A8H5FXE0</accession>
<dbReference type="Proteomes" id="UP000518752">
    <property type="component" value="Unassembled WGS sequence"/>
</dbReference>
<evidence type="ECO:0000313" key="1">
    <source>
        <dbReference type="EMBL" id="KAF5352258.1"/>
    </source>
</evidence>
<keyword evidence="2" id="KW-1185">Reference proteome</keyword>
<sequence length="534" mass="60841">MGTRGFFIYRYKGFYFVRYNYSDSYPDGLGVEAASEIPSDPAQFEAYVKGLKQELQKLLGCLKKGGEDEEVDSYIIQTDAPKNDLFIEWMYEIDLDNYVFHVDGEPMFDLKRMPYGDEFVSYIGSDKYGRRCPESTTPAHHRYKLPVLPPPSPDVLELYQNSTTLVESVHQVLDVQAKMPPVERLRAEMVQTYIGTSMPSFSPSFDLAPQGVFLFIKERIATICGLFCGPLLFDPTFSYFIQDPDLKMSIGEPYEWIVDSEFCILITQRLDSEARLQASVVELVQNVSRHFKDKENVGGTVLYGAILSPSHVSIVRIAIVEDGNRAFTTTHTPALQFIPSNLDHEANTPGIEALARLGYKVFERTLRRRLITNNQRSHAFNPANSKLSILPLEICLHIAGYLNPYSLIDNPLATISRSFAQAFYEAMLFPHFMTYKGSWFRVDSALAISGNVDDTKVSAHKEAFYRKNFAAFDLRTSKRMLLTVLAPEDRREYQKVMSKGNNYWGEYSFGVTRLYYEFRPLEGAHETAVSMNVN</sequence>
<protein>
    <recommendedName>
        <fullName evidence="3">F-box domain-containing protein</fullName>
    </recommendedName>
</protein>
<comment type="caution">
    <text evidence="1">The sequence shown here is derived from an EMBL/GenBank/DDBJ whole genome shotgun (WGS) entry which is preliminary data.</text>
</comment>
<evidence type="ECO:0008006" key="3">
    <source>
        <dbReference type="Google" id="ProtNLM"/>
    </source>
</evidence>
<evidence type="ECO:0000313" key="2">
    <source>
        <dbReference type="Proteomes" id="UP000518752"/>
    </source>
</evidence>
<organism evidence="1 2">
    <name type="scientific">Collybiopsis confluens</name>
    <dbReference type="NCBI Taxonomy" id="2823264"/>
    <lineage>
        <taxon>Eukaryota</taxon>
        <taxon>Fungi</taxon>
        <taxon>Dikarya</taxon>
        <taxon>Basidiomycota</taxon>
        <taxon>Agaricomycotina</taxon>
        <taxon>Agaricomycetes</taxon>
        <taxon>Agaricomycetidae</taxon>
        <taxon>Agaricales</taxon>
        <taxon>Marasmiineae</taxon>
        <taxon>Omphalotaceae</taxon>
        <taxon>Collybiopsis</taxon>
    </lineage>
</organism>
<gene>
    <name evidence="1" type="ORF">D9757_012511</name>
</gene>
<reference evidence="1 2" key="1">
    <citation type="journal article" date="2020" name="ISME J.">
        <title>Uncovering the hidden diversity of litter-decomposition mechanisms in mushroom-forming fungi.</title>
        <authorList>
            <person name="Floudas D."/>
            <person name="Bentzer J."/>
            <person name="Ahren D."/>
            <person name="Johansson T."/>
            <person name="Persson P."/>
            <person name="Tunlid A."/>
        </authorList>
    </citation>
    <scope>NUCLEOTIDE SEQUENCE [LARGE SCALE GENOMIC DNA]</scope>
    <source>
        <strain evidence="1 2">CBS 406.79</strain>
    </source>
</reference>
<proteinExistence type="predicted"/>
<name>A0A8H5FXE0_9AGAR</name>
<dbReference type="OrthoDB" id="3229878at2759"/>
<dbReference type="EMBL" id="JAACJN010000277">
    <property type="protein sequence ID" value="KAF5352258.1"/>
    <property type="molecule type" value="Genomic_DNA"/>
</dbReference>